<gene>
    <name evidence="1" type="ORF">CARN1_0477</name>
</gene>
<accession>E6PHQ9</accession>
<comment type="caution">
    <text evidence="1">The sequence shown here is derived from an EMBL/GenBank/DDBJ whole genome shotgun (WGS) entry which is preliminary data.</text>
</comment>
<dbReference type="AlphaFoldDB" id="E6PHQ9"/>
<protein>
    <recommendedName>
        <fullName evidence="2">Gluconolactonase</fullName>
    </recommendedName>
</protein>
<sequence>MIEMQLIREIVRLPAPAPEPQALAADGERLWVSSMQTSRLYAVSPSDDRVLDEAQAPGKPIGAIALGDELRFVSSEGADDDRYLRRYVPGHGVKEHDRIACPEHTGSQLAFDGERLWLSQAVRKRLLALDAGGSILATMDFADAISGFARANVGCCFVEGTLYLLARNTDDATNTLVRVTSLEKCTVEALAHLPFRSVSLAHDGTRFWTADKPANALVAFTA</sequence>
<reference evidence="1" key="1">
    <citation type="submission" date="2009-10" db="EMBL/GenBank/DDBJ databases">
        <title>Diversity of trophic interactions inside an arsenic-rich microbial ecosystem.</title>
        <authorList>
            <person name="Bertin P.N."/>
            <person name="Heinrich-Salmeron A."/>
            <person name="Pelletier E."/>
            <person name="Goulhen-Chollet F."/>
            <person name="Arsene-Ploetze F."/>
            <person name="Gallien S."/>
            <person name="Calteau A."/>
            <person name="Vallenet D."/>
            <person name="Casiot C."/>
            <person name="Chane-Woon-Ming B."/>
            <person name="Giloteaux L."/>
            <person name="Barakat M."/>
            <person name="Bonnefoy V."/>
            <person name="Bruneel O."/>
            <person name="Chandler M."/>
            <person name="Cleiss J."/>
            <person name="Duran R."/>
            <person name="Elbaz-Poulichet F."/>
            <person name="Fonknechten N."/>
            <person name="Lauga B."/>
            <person name="Mornico D."/>
            <person name="Ortet P."/>
            <person name="Schaeffer C."/>
            <person name="Siguier P."/>
            <person name="Alexander Thil Smith A."/>
            <person name="Van Dorsselaer A."/>
            <person name="Weissenbach J."/>
            <person name="Medigue C."/>
            <person name="Le Paslier D."/>
        </authorList>
    </citation>
    <scope>NUCLEOTIDE SEQUENCE</scope>
</reference>
<evidence type="ECO:0000313" key="1">
    <source>
        <dbReference type="EMBL" id="CBH75997.1"/>
    </source>
</evidence>
<dbReference type="SUPFAM" id="SSF63829">
    <property type="entry name" value="Calcium-dependent phosphotriesterase"/>
    <property type="match status" value="1"/>
</dbReference>
<name>E6PHQ9_9ZZZZ</name>
<evidence type="ECO:0008006" key="2">
    <source>
        <dbReference type="Google" id="ProtNLM"/>
    </source>
</evidence>
<organism evidence="1">
    <name type="scientific">mine drainage metagenome</name>
    <dbReference type="NCBI Taxonomy" id="410659"/>
    <lineage>
        <taxon>unclassified sequences</taxon>
        <taxon>metagenomes</taxon>
        <taxon>ecological metagenomes</taxon>
    </lineage>
</organism>
<dbReference type="EMBL" id="CABL01000019">
    <property type="protein sequence ID" value="CBH75997.1"/>
    <property type="molecule type" value="Genomic_DNA"/>
</dbReference>
<proteinExistence type="predicted"/>